<dbReference type="PANTHER" id="PTHR20961">
    <property type="entry name" value="GLYCOSYLTRANSFERASE"/>
    <property type="match status" value="1"/>
</dbReference>
<evidence type="ECO:0000256" key="1">
    <source>
        <dbReference type="ARBA" id="ARBA00022676"/>
    </source>
</evidence>
<sequence length="198" mass="22949">MEAIDINQDNIISSSDSYGFQTETLVVPYSPYYDSGYVSTWVCDFLRKTFLNKVTMKENEYKRIYITRGSARYRKIHNEEALIELLKAYDFKILDMGQFNIYEQANIFNSADVIIGIHGAALSNVVFCKPKTKLVEIFNPLYMPTMYWGIASQVGVEYYCSIGNSLDTHFNETEIEILLSKDIEVDLKQIQKFLTEYL</sequence>
<evidence type="ECO:0000313" key="5">
    <source>
        <dbReference type="EMBL" id="QQP13264.1"/>
    </source>
</evidence>
<dbReference type="EMBL" id="CP067341">
    <property type="protein sequence ID" value="QQP13264.1"/>
    <property type="molecule type" value="Genomic_DNA"/>
</dbReference>
<dbReference type="InterPro" id="IPR007657">
    <property type="entry name" value="Glycosyltransferase_61"/>
</dbReference>
<keyword evidence="1" id="KW-0328">Glycosyltransferase</keyword>
<evidence type="ECO:0000313" key="6">
    <source>
        <dbReference type="Proteomes" id="UP000596049"/>
    </source>
</evidence>
<evidence type="ECO:0000259" key="4">
    <source>
        <dbReference type="Pfam" id="PF04577"/>
    </source>
</evidence>
<evidence type="ECO:0000256" key="2">
    <source>
        <dbReference type="ARBA" id="ARBA00022679"/>
    </source>
</evidence>
<proteinExistence type="predicted"/>
<dbReference type="Pfam" id="PF04577">
    <property type="entry name" value="Glyco_transf_61"/>
    <property type="match status" value="1"/>
</dbReference>
<keyword evidence="2" id="KW-0808">Transferase</keyword>
<name>A0ABX7AYJ8_9BACI</name>
<dbReference type="InterPro" id="IPR049625">
    <property type="entry name" value="Glyco_transf_61_cat"/>
</dbReference>
<keyword evidence="3" id="KW-0325">Glycoprotein</keyword>
<gene>
    <name evidence="5" type="ORF">FJQ98_04105</name>
</gene>
<protein>
    <submittedName>
        <fullName evidence="5">Glycosyltransferase family 61 protein</fullName>
    </submittedName>
</protein>
<keyword evidence="6" id="KW-1185">Reference proteome</keyword>
<reference evidence="5 6" key="1">
    <citation type="submission" date="2020-01" db="EMBL/GenBank/DDBJ databases">
        <authorList>
            <person name="Liu G."/>
            <person name="Liu B."/>
        </authorList>
    </citation>
    <scope>NUCLEOTIDE SEQUENCE [LARGE SCALE GENOMIC DNA]</scope>
    <source>
        <strain evidence="5 6">FJAT-51161</strain>
    </source>
</reference>
<feature type="domain" description="Glycosyltransferase 61 catalytic" evidence="4">
    <location>
        <begin position="21"/>
        <end position="135"/>
    </location>
</feature>
<accession>A0ABX7AYJ8</accession>
<evidence type="ECO:0000256" key="3">
    <source>
        <dbReference type="ARBA" id="ARBA00023180"/>
    </source>
</evidence>
<dbReference type="RefSeq" id="WP_201406628.1">
    <property type="nucleotide sequence ID" value="NZ_CP067341.1"/>
</dbReference>
<organism evidence="5 6">
    <name type="scientific">Lysinibacillus agricola</name>
    <dbReference type="NCBI Taxonomy" id="2590012"/>
    <lineage>
        <taxon>Bacteria</taxon>
        <taxon>Bacillati</taxon>
        <taxon>Bacillota</taxon>
        <taxon>Bacilli</taxon>
        <taxon>Bacillales</taxon>
        <taxon>Bacillaceae</taxon>
        <taxon>Lysinibacillus</taxon>
    </lineage>
</organism>
<dbReference type="Proteomes" id="UP000596049">
    <property type="component" value="Chromosome"/>
</dbReference>